<dbReference type="Ensembl" id="ENSPTET00000013499.1">
    <property type="protein sequence ID" value="ENSPTEP00000008859.1"/>
    <property type="gene ID" value="ENSPTEG00000010060.1"/>
</dbReference>
<dbReference type="PANTHER" id="PTHR37553:SF8">
    <property type="entry name" value="DUF4705 DOMAIN-CONTAINING PROTEIN"/>
    <property type="match status" value="1"/>
</dbReference>
<dbReference type="PANTHER" id="PTHR37553">
    <property type="entry name" value="DUF4705 DOMAIN-CONTAINING PROTEIN"/>
    <property type="match status" value="1"/>
</dbReference>
<sequence length="292" mass="30308">AFPSHSSVGPTSAAWWEEPGPVKPLGLSRPNPCLWVASPGPASTSQWAPTGPASCLAVAHSVQASALQRPLQAQCLPPSGLHRPSSCLDGGLSSPSICCIASSPGPAFPPVGLSRPISCSRRPLQAQVALKSASPGPAPASRWPLQAQVILKSASNGPALASRRPLQVHNFLPSASSGPAPLASQWPSLCLTADPPTPRSQPHCSLPTPKLLPSGSFNRPCSWLSMASLGPAHHSQRPFWAQFVHFWPPLHAPNLLKSASPDPAAASRRPLQAQLFLPAASTGPTTASQQPL</sequence>
<reference evidence="3" key="1">
    <citation type="submission" date="2025-08" db="UniProtKB">
        <authorList>
            <consortium name="Ensembl"/>
        </authorList>
    </citation>
    <scope>IDENTIFICATION</scope>
</reference>
<keyword evidence="4" id="KW-1185">Reference proteome</keyword>
<evidence type="ECO:0000256" key="1">
    <source>
        <dbReference type="SAM" id="MobiDB-lite"/>
    </source>
</evidence>
<organism evidence="3 4">
    <name type="scientific">Piliocolobus tephrosceles</name>
    <name type="common">Ugandan red Colobus</name>
    <dbReference type="NCBI Taxonomy" id="591936"/>
    <lineage>
        <taxon>Eukaryota</taxon>
        <taxon>Metazoa</taxon>
        <taxon>Chordata</taxon>
        <taxon>Craniata</taxon>
        <taxon>Vertebrata</taxon>
        <taxon>Euteleostomi</taxon>
        <taxon>Mammalia</taxon>
        <taxon>Eutheria</taxon>
        <taxon>Euarchontoglires</taxon>
        <taxon>Primates</taxon>
        <taxon>Haplorrhini</taxon>
        <taxon>Catarrhini</taxon>
        <taxon>Cercopithecidae</taxon>
        <taxon>Colobinae</taxon>
        <taxon>Piliocolobus</taxon>
    </lineage>
</organism>
<dbReference type="Proteomes" id="UP000694416">
    <property type="component" value="Unplaced"/>
</dbReference>
<feature type="compositionally biased region" description="Polar residues" evidence="1">
    <location>
        <begin position="282"/>
        <end position="292"/>
    </location>
</feature>
<reference evidence="3" key="2">
    <citation type="submission" date="2025-09" db="UniProtKB">
        <authorList>
            <consortium name="Ensembl"/>
        </authorList>
    </citation>
    <scope>IDENTIFICATION</scope>
</reference>
<name>A0A8C9GSJ6_9PRIM</name>
<feature type="compositionally biased region" description="Low complexity" evidence="1">
    <location>
        <begin position="258"/>
        <end position="270"/>
    </location>
</feature>
<feature type="domain" description="DUF4705" evidence="2">
    <location>
        <begin position="19"/>
        <end position="53"/>
    </location>
</feature>
<evidence type="ECO:0000313" key="4">
    <source>
        <dbReference type="Proteomes" id="UP000694416"/>
    </source>
</evidence>
<dbReference type="InterPro" id="IPR031572">
    <property type="entry name" value="DUF4705"/>
</dbReference>
<feature type="domain" description="DUF4705" evidence="2">
    <location>
        <begin position="135"/>
        <end position="171"/>
    </location>
</feature>
<feature type="domain" description="DUF4705" evidence="2">
    <location>
        <begin position="106"/>
        <end position="134"/>
    </location>
</feature>
<feature type="region of interest" description="Disordered" evidence="1">
    <location>
        <begin position="258"/>
        <end position="292"/>
    </location>
</feature>
<protein>
    <recommendedName>
        <fullName evidence="2">DUF4705 domain-containing protein</fullName>
    </recommendedName>
</protein>
<dbReference type="AlphaFoldDB" id="A0A8C9GSJ6"/>
<evidence type="ECO:0000259" key="2">
    <source>
        <dbReference type="Pfam" id="PF15788"/>
    </source>
</evidence>
<dbReference type="Pfam" id="PF15788">
    <property type="entry name" value="DUF4705"/>
    <property type="match status" value="4"/>
</dbReference>
<accession>A0A8C9GSJ6</accession>
<feature type="domain" description="DUF4705" evidence="2">
    <location>
        <begin position="64"/>
        <end position="88"/>
    </location>
</feature>
<proteinExistence type="predicted"/>
<evidence type="ECO:0000313" key="3">
    <source>
        <dbReference type="Ensembl" id="ENSPTEP00000008859.1"/>
    </source>
</evidence>